<protein>
    <recommendedName>
        <fullName evidence="3">F-box domain-containing protein</fullName>
    </recommendedName>
</protein>
<dbReference type="OrthoDB" id="3886018at2759"/>
<dbReference type="EMBL" id="KZ821219">
    <property type="protein sequence ID" value="PYH49330.1"/>
    <property type="molecule type" value="Genomic_DNA"/>
</dbReference>
<gene>
    <name evidence="1" type="ORF">BP01DRAFT_352827</name>
</gene>
<dbReference type="AlphaFoldDB" id="A0A318ZYQ3"/>
<sequence length="171" mass="19516">MAALRSTGLPIRSFDVFTEGYTHRRGPGGYCRFPIGEITEALSGGSTADLNRLATTFQPCKKLCLSLAHHVIKSSFHQPRHIVFPHSDETARDHTRSLCDLLNLCPTLEELHLVWEYDSVNEQTTGVLEELYFFSRVAESCQFPRLEKCTLHNLRMTEATLLTFFRQLNGW</sequence>
<organism evidence="1 2">
    <name type="scientific">Aspergillus saccharolyticus JOP 1030-1</name>
    <dbReference type="NCBI Taxonomy" id="1450539"/>
    <lineage>
        <taxon>Eukaryota</taxon>
        <taxon>Fungi</taxon>
        <taxon>Dikarya</taxon>
        <taxon>Ascomycota</taxon>
        <taxon>Pezizomycotina</taxon>
        <taxon>Eurotiomycetes</taxon>
        <taxon>Eurotiomycetidae</taxon>
        <taxon>Eurotiales</taxon>
        <taxon>Aspergillaceae</taxon>
        <taxon>Aspergillus</taxon>
        <taxon>Aspergillus subgen. Circumdati</taxon>
    </lineage>
</organism>
<evidence type="ECO:0000313" key="2">
    <source>
        <dbReference type="Proteomes" id="UP000248349"/>
    </source>
</evidence>
<dbReference type="STRING" id="1450539.A0A318ZYQ3"/>
<name>A0A318ZYQ3_9EURO</name>
<evidence type="ECO:0008006" key="3">
    <source>
        <dbReference type="Google" id="ProtNLM"/>
    </source>
</evidence>
<dbReference type="GeneID" id="37075255"/>
<dbReference type="RefSeq" id="XP_025435312.1">
    <property type="nucleotide sequence ID" value="XM_025574027.1"/>
</dbReference>
<proteinExistence type="predicted"/>
<dbReference type="Proteomes" id="UP000248349">
    <property type="component" value="Unassembled WGS sequence"/>
</dbReference>
<evidence type="ECO:0000313" key="1">
    <source>
        <dbReference type="EMBL" id="PYH49330.1"/>
    </source>
</evidence>
<keyword evidence="2" id="KW-1185">Reference proteome</keyword>
<accession>A0A318ZYQ3</accession>
<reference evidence="1 2" key="1">
    <citation type="submission" date="2016-12" db="EMBL/GenBank/DDBJ databases">
        <title>The genomes of Aspergillus section Nigri reveals drivers in fungal speciation.</title>
        <authorList>
            <consortium name="DOE Joint Genome Institute"/>
            <person name="Vesth T.C."/>
            <person name="Nybo J."/>
            <person name="Theobald S."/>
            <person name="Brandl J."/>
            <person name="Frisvad J.C."/>
            <person name="Nielsen K.F."/>
            <person name="Lyhne E.K."/>
            <person name="Kogle M.E."/>
            <person name="Kuo A."/>
            <person name="Riley R."/>
            <person name="Clum A."/>
            <person name="Nolan M."/>
            <person name="Lipzen A."/>
            <person name="Salamov A."/>
            <person name="Henrissat B."/>
            <person name="Wiebenga A."/>
            <person name="De Vries R.P."/>
            <person name="Grigoriev I.V."/>
            <person name="Mortensen U.H."/>
            <person name="Andersen M.R."/>
            <person name="Baker S.E."/>
        </authorList>
    </citation>
    <scope>NUCLEOTIDE SEQUENCE [LARGE SCALE GENOMIC DNA]</scope>
    <source>
        <strain evidence="1 2">JOP 1030-1</strain>
    </source>
</reference>